<evidence type="ECO:0000259" key="7">
    <source>
        <dbReference type="Pfam" id="PF01182"/>
    </source>
</evidence>
<dbReference type="InterPro" id="IPR006148">
    <property type="entry name" value="Glc/Gal-6P_isomerase"/>
</dbReference>
<dbReference type="SUPFAM" id="SSF100950">
    <property type="entry name" value="NagB/RpiA/CoA transferase-like"/>
    <property type="match status" value="1"/>
</dbReference>
<reference evidence="8 9" key="1">
    <citation type="submission" date="2018-09" db="EMBL/GenBank/DDBJ databases">
        <title>Characterization of the phylogenetic diversity of five novel species belonging to the genus Bifidobacterium.</title>
        <authorList>
            <person name="Lugli G.A."/>
            <person name="Duranti S."/>
            <person name="Milani C."/>
        </authorList>
    </citation>
    <scope>NUCLEOTIDE SEQUENCE [LARGE SCALE GENOMIC DNA]</scope>
    <source>
        <strain evidence="8 9">2036B</strain>
    </source>
</reference>
<dbReference type="Gene3D" id="3.40.50.1360">
    <property type="match status" value="1"/>
</dbReference>
<comment type="similarity">
    <text evidence="4">Belongs to the glucosamine/galactosamine-6-phosphate isomerase family. 6-phosphogluconolactonase subfamily.</text>
</comment>
<evidence type="ECO:0000256" key="6">
    <source>
        <dbReference type="ARBA" id="ARBA00020337"/>
    </source>
</evidence>
<evidence type="ECO:0000313" key="8">
    <source>
        <dbReference type="EMBL" id="RSX55836.1"/>
    </source>
</evidence>
<dbReference type="GO" id="GO:0017057">
    <property type="term" value="F:6-phosphogluconolactonase activity"/>
    <property type="evidence" value="ECO:0007669"/>
    <property type="project" value="UniProtKB-EC"/>
</dbReference>
<evidence type="ECO:0000256" key="3">
    <source>
        <dbReference type="ARBA" id="ARBA00004961"/>
    </source>
</evidence>
<name>A0A430FSH5_9BIFI</name>
<dbReference type="GO" id="GO:0005975">
    <property type="term" value="P:carbohydrate metabolic process"/>
    <property type="evidence" value="ECO:0007669"/>
    <property type="project" value="InterPro"/>
</dbReference>
<comment type="catalytic activity">
    <reaction evidence="1">
        <text>6-phospho-D-glucono-1,5-lactone + H2O = 6-phospho-D-gluconate + H(+)</text>
        <dbReference type="Rhea" id="RHEA:12556"/>
        <dbReference type="ChEBI" id="CHEBI:15377"/>
        <dbReference type="ChEBI" id="CHEBI:15378"/>
        <dbReference type="ChEBI" id="CHEBI:57955"/>
        <dbReference type="ChEBI" id="CHEBI:58759"/>
        <dbReference type="EC" id="3.1.1.31"/>
    </reaction>
</comment>
<evidence type="ECO:0000256" key="1">
    <source>
        <dbReference type="ARBA" id="ARBA00000832"/>
    </source>
</evidence>
<feature type="domain" description="Glucosamine/galactosamine-6-phosphate isomerase" evidence="7">
    <location>
        <begin position="11"/>
        <end position="271"/>
    </location>
</feature>
<dbReference type="GO" id="GO:0006098">
    <property type="term" value="P:pentose-phosphate shunt"/>
    <property type="evidence" value="ECO:0007669"/>
    <property type="project" value="UniProtKB-UniPathway"/>
</dbReference>
<comment type="function">
    <text evidence="2">Hydrolysis of 6-phosphogluconolactone to 6-phosphogluconate.</text>
</comment>
<dbReference type="UniPathway" id="UPA00115">
    <property type="reaction ID" value="UER00409"/>
</dbReference>
<dbReference type="RefSeq" id="WP_125963020.1">
    <property type="nucleotide sequence ID" value="NZ_QXGM01000001.1"/>
</dbReference>
<protein>
    <recommendedName>
        <fullName evidence="6">6-phosphogluconolactonase</fullName>
        <ecNumber evidence="5">3.1.1.31</ecNumber>
    </recommendedName>
</protein>
<dbReference type="PANTHER" id="PTHR11054:SF0">
    <property type="entry name" value="6-PHOSPHOGLUCONOLACTONASE"/>
    <property type="match status" value="1"/>
</dbReference>
<proteinExistence type="inferred from homology"/>
<dbReference type="CDD" id="cd01400">
    <property type="entry name" value="6PGL"/>
    <property type="match status" value="1"/>
</dbReference>
<accession>A0A430FSH5</accession>
<gene>
    <name evidence="8" type="ORF">D2E26_0399</name>
</gene>
<comment type="caution">
    <text evidence="8">The sequence shown here is derived from an EMBL/GenBank/DDBJ whole genome shotgun (WGS) entry which is preliminary data.</text>
</comment>
<dbReference type="Proteomes" id="UP000287609">
    <property type="component" value="Unassembled WGS sequence"/>
</dbReference>
<evidence type="ECO:0000313" key="9">
    <source>
        <dbReference type="Proteomes" id="UP000287609"/>
    </source>
</evidence>
<dbReference type="OrthoDB" id="9810967at2"/>
<dbReference type="Pfam" id="PF01182">
    <property type="entry name" value="Glucosamine_iso"/>
    <property type="match status" value="1"/>
</dbReference>
<comment type="pathway">
    <text evidence="3">Carbohydrate degradation; pentose phosphate pathway; D-ribulose 5-phosphate from D-glucose 6-phosphate (oxidative stage): step 2/3.</text>
</comment>
<keyword evidence="9" id="KW-1185">Reference proteome</keyword>
<dbReference type="EC" id="3.1.1.31" evidence="5"/>
<sequence>MRNRTVIKADTRDAVAECVADRFIETVRTLLMEPDRVRVDVALSGGTDGTAVLRAINDSPMRDTIDWTRVHIWWGDERFVNAESDERNARGARKALLNTLMRSGAIDGSQVHEMPADPRTPEEIEAADQAENDELLARVTRAFQATIIEELGLKPTMSAIEDPELAKNHRTPALDIAMFGIGPDGHFASLFPGFPQTLIDDANILCVGVSDSPKQPPLRTTLTVPMINHSARVWLIGSGEAKAQAVKETYSRRNDPDWPASFARGTQETIWFTDQM</sequence>
<evidence type="ECO:0000256" key="5">
    <source>
        <dbReference type="ARBA" id="ARBA00013198"/>
    </source>
</evidence>
<dbReference type="InterPro" id="IPR037171">
    <property type="entry name" value="NagB/RpiA_transferase-like"/>
</dbReference>
<evidence type="ECO:0000256" key="2">
    <source>
        <dbReference type="ARBA" id="ARBA00002681"/>
    </source>
</evidence>
<dbReference type="InterPro" id="IPR039104">
    <property type="entry name" value="6PGL"/>
</dbReference>
<dbReference type="AlphaFoldDB" id="A0A430FSH5"/>
<evidence type="ECO:0000256" key="4">
    <source>
        <dbReference type="ARBA" id="ARBA00010662"/>
    </source>
</evidence>
<organism evidence="8 9">
    <name type="scientific">Bifidobacterium dolichotidis</name>
    <dbReference type="NCBI Taxonomy" id="2306976"/>
    <lineage>
        <taxon>Bacteria</taxon>
        <taxon>Bacillati</taxon>
        <taxon>Actinomycetota</taxon>
        <taxon>Actinomycetes</taxon>
        <taxon>Bifidobacteriales</taxon>
        <taxon>Bifidobacteriaceae</taxon>
        <taxon>Bifidobacterium</taxon>
    </lineage>
</organism>
<dbReference type="InterPro" id="IPR005900">
    <property type="entry name" value="6-phosphogluconolactonase_DevB"/>
</dbReference>
<dbReference type="EMBL" id="QXGM01000001">
    <property type="protein sequence ID" value="RSX55836.1"/>
    <property type="molecule type" value="Genomic_DNA"/>
</dbReference>
<dbReference type="PANTHER" id="PTHR11054">
    <property type="entry name" value="6-PHOSPHOGLUCONOLACTONASE"/>
    <property type="match status" value="1"/>
</dbReference>